<accession>A0A1L7WG75</accession>
<dbReference type="EMBL" id="FJOG01000002">
    <property type="protein sequence ID" value="CZR51758.1"/>
    <property type="molecule type" value="Genomic_DNA"/>
</dbReference>
<dbReference type="GO" id="GO:0005524">
    <property type="term" value="F:ATP binding"/>
    <property type="evidence" value="ECO:0007669"/>
    <property type="project" value="InterPro"/>
</dbReference>
<feature type="region of interest" description="Disordered" evidence="1">
    <location>
        <begin position="440"/>
        <end position="461"/>
    </location>
</feature>
<feature type="region of interest" description="Disordered" evidence="1">
    <location>
        <begin position="758"/>
        <end position="798"/>
    </location>
</feature>
<protein>
    <recommendedName>
        <fullName evidence="2">AAA+ ATPase domain-containing protein</fullName>
    </recommendedName>
</protein>
<dbReference type="PANTHER" id="PTHR46411">
    <property type="entry name" value="FAMILY ATPASE, PUTATIVE-RELATED"/>
    <property type="match status" value="1"/>
</dbReference>
<dbReference type="InterPro" id="IPR003959">
    <property type="entry name" value="ATPase_AAA_core"/>
</dbReference>
<organism evidence="3 4">
    <name type="scientific">Phialocephala subalpina</name>
    <dbReference type="NCBI Taxonomy" id="576137"/>
    <lineage>
        <taxon>Eukaryota</taxon>
        <taxon>Fungi</taxon>
        <taxon>Dikarya</taxon>
        <taxon>Ascomycota</taxon>
        <taxon>Pezizomycotina</taxon>
        <taxon>Leotiomycetes</taxon>
        <taxon>Helotiales</taxon>
        <taxon>Mollisiaceae</taxon>
        <taxon>Phialocephala</taxon>
        <taxon>Phialocephala fortinii species complex</taxon>
    </lineage>
</organism>
<evidence type="ECO:0000259" key="2">
    <source>
        <dbReference type="SMART" id="SM00382"/>
    </source>
</evidence>
<proteinExistence type="predicted"/>
<dbReference type="InterPro" id="IPR003593">
    <property type="entry name" value="AAA+_ATPase"/>
</dbReference>
<evidence type="ECO:0000313" key="3">
    <source>
        <dbReference type="EMBL" id="CZR51758.1"/>
    </source>
</evidence>
<dbReference type="Pfam" id="PF22942">
    <property type="entry name" value="DUF7025"/>
    <property type="match status" value="1"/>
</dbReference>
<dbReference type="InterPro" id="IPR054289">
    <property type="entry name" value="DUF7025"/>
</dbReference>
<dbReference type="Gene3D" id="3.40.50.300">
    <property type="entry name" value="P-loop containing nucleotide triphosphate hydrolases"/>
    <property type="match status" value="1"/>
</dbReference>
<dbReference type="PANTHER" id="PTHR46411:SF2">
    <property type="entry name" value="AAA+ ATPASE DOMAIN-CONTAINING PROTEIN"/>
    <property type="match status" value="1"/>
</dbReference>
<dbReference type="Pfam" id="PF23232">
    <property type="entry name" value="AAA_lid_13"/>
    <property type="match status" value="1"/>
</dbReference>
<dbReference type="GO" id="GO:0016887">
    <property type="term" value="F:ATP hydrolysis activity"/>
    <property type="evidence" value="ECO:0007669"/>
    <property type="project" value="InterPro"/>
</dbReference>
<dbReference type="AlphaFoldDB" id="A0A1L7WG75"/>
<dbReference type="InterPro" id="IPR027417">
    <property type="entry name" value="P-loop_NTPase"/>
</dbReference>
<name>A0A1L7WG75_9HELO</name>
<dbReference type="SMART" id="SM00382">
    <property type="entry name" value="AAA"/>
    <property type="match status" value="1"/>
</dbReference>
<dbReference type="SUPFAM" id="SSF52540">
    <property type="entry name" value="P-loop containing nucleoside triphosphate hydrolases"/>
    <property type="match status" value="1"/>
</dbReference>
<sequence>MPPEAPVQLVRKATSGANVFDAWQFKRLVDKDVSVDVIKQLQKDCGDDLTLAVDKFHEMEAKAKISTSPTQEKGVNGVGEKAATEETKTVCYRDQYWDKSKRKWVLKRTSKGSSGIKSLGRYVLFVRRVYTEKMTYSHTVIIVKGAILRNALCNIFRGADGFILTDDENVEIENIRFLFWARLELELLAEHYQSVDNIQALFEINAGLQFIQEEWSTTLSALDSLLPHSMSFDYLWAIFPPDCLVIGKDMLDRPSVWRIRSHAVSRQQDGSVIMTLKAESLDWNGKRLGIAERSLVIRAFTGSMSVQDLPYVPLRLHPGAKSIMEKILKRSQRKLEFCRSGFKVQEHEGRGITEIDGKLALCNFHGRVIIDPKMLTRVQPMSSLVPGLRKFRDVSRACITEFTTSKKDILDDLLKDQSQNTAGNSSNEVGISNRRRRYSFSSASETDTDTDSDNDLLPHEGDKTRYRSIGENLNTEQLLLLSGFVYGYCLGDATWGAFGVDRVTDVEWKESIFGDVVMDPNLKEIIFRLIKAHGSQISDFDDFVKGKGKGLIGLLHGPPGSGKTLTAEAIAETAHMPLYMVSSGSLGHEADDIYESLKRIFELTTHWKAVLLLDEADVFLSRRSLSDLKRNAIVSVFLQELEYYQGIMLLTTNLAQNIDEAFQSRIHFCHHYPTLDFSARKKIWESFIEKARGTESVKVDVGPSGIEQLAKLELNGRQIKNATSIAIKLGSSSDSYTITADSIIATAKSLQNFNFEDTRPVSKGRGSVEQDVALPAKPQVPLKPKPVIRSPSPGNRRT</sequence>
<evidence type="ECO:0000256" key="1">
    <source>
        <dbReference type="SAM" id="MobiDB-lite"/>
    </source>
</evidence>
<gene>
    <name evidence="3" type="ORF">PAC_01635</name>
</gene>
<dbReference type="Pfam" id="PF00004">
    <property type="entry name" value="AAA"/>
    <property type="match status" value="1"/>
</dbReference>
<feature type="domain" description="AAA+ ATPase" evidence="2">
    <location>
        <begin position="549"/>
        <end position="678"/>
    </location>
</feature>
<evidence type="ECO:0000313" key="4">
    <source>
        <dbReference type="Proteomes" id="UP000184330"/>
    </source>
</evidence>
<dbReference type="CDD" id="cd19481">
    <property type="entry name" value="RecA-like_protease"/>
    <property type="match status" value="1"/>
</dbReference>
<dbReference type="Proteomes" id="UP000184330">
    <property type="component" value="Unassembled WGS sequence"/>
</dbReference>
<keyword evidence="4" id="KW-1185">Reference proteome</keyword>
<dbReference type="OrthoDB" id="10042665at2759"/>
<dbReference type="InterPro" id="IPR056599">
    <property type="entry name" value="AAA_lid_fung"/>
</dbReference>
<reference evidence="3 4" key="1">
    <citation type="submission" date="2016-03" db="EMBL/GenBank/DDBJ databases">
        <authorList>
            <person name="Ploux O."/>
        </authorList>
    </citation>
    <scope>NUCLEOTIDE SEQUENCE [LARGE SCALE GENOMIC DNA]</scope>
    <source>
        <strain evidence="3 4">UAMH 11012</strain>
    </source>
</reference>